<keyword evidence="1" id="KW-0472">Membrane</keyword>
<evidence type="ECO:0000313" key="3">
    <source>
        <dbReference type="Proteomes" id="UP001596122"/>
    </source>
</evidence>
<feature type="transmembrane region" description="Helical" evidence="1">
    <location>
        <begin position="94"/>
        <end position="116"/>
    </location>
</feature>
<evidence type="ECO:0000256" key="1">
    <source>
        <dbReference type="SAM" id="Phobius"/>
    </source>
</evidence>
<dbReference type="RefSeq" id="WP_340270563.1">
    <property type="nucleotide sequence ID" value="NZ_JBBEOG010000007.1"/>
</dbReference>
<evidence type="ECO:0000313" key="2">
    <source>
        <dbReference type="EMBL" id="MFC5381160.1"/>
    </source>
</evidence>
<reference evidence="3" key="1">
    <citation type="journal article" date="2019" name="Int. J. Syst. Evol. Microbiol.">
        <title>The Global Catalogue of Microorganisms (GCM) 10K type strain sequencing project: providing services to taxonomists for standard genome sequencing and annotation.</title>
        <authorList>
            <consortium name="The Broad Institute Genomics Platform"/>
            <consortium name="The Broad Institute Genome Sequencing Center for Infectious Disease"/>
            <person name="Wu L."/>
            <person name="Ma J."/>
        </authorList>
    </citation>
    <scope>NUCLEOTIDE SEQUENCE [LARGE SCALE GENOMIC DNA]</scope>
    <source>
        <strain evidence="3">CCUG 43114</strain>
    </source>
</reference>
<feature type="transmembrane region" description="Helical" evidence="1">
    <location>
        <begin position="122"/>
        <end position="140"/>
    </location>
</feature>
<keyword evidence="3" id="KW-1185">Reference proteome</keyword>
<proteinExistence type="predicted"/>
<keyword evidence="1" id="KW-1133">Transmembrane helix</keyword>
<name>A0ABW0GMI5_9MICO</name>
<gene>
    <name evidence="2" type="ORF">ACFPJ6_10185</name>
</gene>
<feature type="transmembrane region" description="Helical" evidence="1">
    <location>
        <begin position="20"/>
        <end position="49"/>
    </location>
</feature>
<organism evidence="2 3">
    <name type="scientific">Aquipuribacter nitratireducens</name>
    <dbReference type="NCBI Taxonomy" id="650104"/>
    <lineage>
        <taxon>Bacteria</taxon>
        <taxon>Bacillati</taxon>
        <taxon>Actinomycetota</taxon>
        <taxon>Actinomycetes</taxon>
        <taxon>Micrococcales</taxon>
        <taxon>Intrasporangiaceae</taxon>
        <taxon>Aquipuribacter</taxon>
    </lineage>
</organism>
<keyword evidence="1" id="KW-0812">Transmembrane</keyword>
<dbReference type="EMBL" id="JBHSLD010000009">
    <property type="protein sequence ID" value="MFC5381160.1"/>
    <property type="molecule type" value="Genomic_DNA"/>
</dbReference>
<sequence>MSPVLADRSRVLPGRARRLVAVGGAGAVAGAVSHAAFVGGLHVILAAAVRREDELVVAFLLAAASSFLVLVATVPIGTLAAYGTLRLLRVRRALPTCLSSTVVLVVVWSALARWPAVWDRLLVVHVVTATVVLVLCDAVLTRLHRRAPRASP</sequence>
<protein>
    <submittedName>
        <fullName evidence="2">Uncharacterized protein</fullName>
    </submittedName>
</protein>
<dbReference type="Proteomes" id="UP001596122">
    <property type="component" value="Unassembled WGS sequence"/>
</dbReference>
<feature type="transmembrane region" description="Helical" evidence="1">
    <location>
        <begin position="55"/>
        <end position="82"/>
    </location>
</feature>
<accession>A0ABW0GMI5</accession>
<comment type="caution">
    <text evidence="2">The sequence shown here is derived from an EMBL/GenBank/DDBJ whole genome shotgun (WGS) entry which is preliminary data.</text>
</comment>